<keyword evidence="6 8" id="KW-0067">ATP-binding</keyword>
<gene>
    <name evidence="8" type="primary">purC</name>
    <name evidence="11" type="ORF">LQG66_23590</name>
</gene>
<keyword evidence="5 8" id="KW-0658">Purine biosynthesis</keyword>
<dbReference type="NCBIfam" id="TIGR00081">
    <property type="entry name" value="purC"/>
    <property type="match status" value="1"/>
</dbReference>
<proteinExistence type="inferred from homology"/>
<comment type="similarity">
    <text evidence="2 8">Belongs to the SAICAR synthetase family.</text>
</comment>
<evidence type="ECO:0000256" key="1">
    <source>
        <dbReference type="ARBA" id="ARBA00004672"/>
    </source>
</evidence>
<dbReference type="SUPFAM" id="SSF56104">
    <property type="entry name" value="SAICAR synthase-like"/>
    <property type="match status" value="1"/>
</dbReference>
<evidence type="ECO:0000256" key="9">
    <source>
        <dbReference type="SAM" id="MobiDB-lite"/>
    </source>
</evidence>
<dbReference type="InterPro" id="IPR028923">
    <property type="entry name" value="SAICAR_synt/ADE2_N"/>
</dbReference>
<dbReference type="GO" id="GO:0004639">
    <property type="term" value="F:phosphoribosylaminoimidazolesuccinocarboxamide synthase activity"/>
    <property type="evidence" value="ECO:0007669"/>
    <property type="project" value="UniProtKB-EC"/>
</dbReference>
<dbReference type="Pfam" id="PF01259">
    <property type="entry name" value="SAICAR_synt"/>
    <property type="match status" value="1"/>
</dbReference>
<dbReference type="CDD" id="cd01414">
    <property type="entry name" value="SAICAR_synt_Sc"/>
    <property type="match status" value="1"/>
</dbReference>
<evidence type="ECO:0000256" key="8">
    <source>
        <dbReference type="HAMAP-Rule" id="MF_00137"/>
    </source>
</evidence>
<name>A0ABY3R4P0_9BRAD</name>
<reference evidence="11" key="1">
    <citation type="journal article" date="2024" name="Antonie Van Leeuwenhoek">
        <title>Bradyrhizobium ontarionense sp. nov., a novel bacterial symbiont isolated from Aeschynomene indica (Indian jointvetch), harbours photosynthesis, nitrogen fixation and nitrous oxide (N2O) reductase genes.</title>
        <authorList>
            <person name="Bromfield E.S.P."/>
            <person name="Cloutier S."/>
        </authorList>
    </citation>
    <scope>NUCLEOTIDE SEQUENCE</scope>
    <source>
        <strain evidence="11">A19</strain>
    </source>
</reference>
<dbReference type="PROSITE" id="PS01058">
    <property type="entry name" value="SAICAR_SYNTHETASE_2"/>
    <property type="match status" value="1"/>
</dbReference>
<dbReference type="NCBIfam" id="NF010568">
    <property type="entry name" value="PRK13961.1"/>
    <property type="match status" value="1"/>
</dbReference>
<dbReference type="Gene3D" id="3.30.470.20">
    <property type="entry name" value="ATP-grasp fold, B domain"/>
    <property type="match status" value="1"/>
</dbReference>
<evidence type="ECO:0000313" key="11">
    <source>
        <dbReference type="EMBL" id="UFZ02270.1"/>
    </source>
</evidence>
<sequence length="304" mass="33727">MTTLLTSNLPLPKIGRGKVRDIYAVGDDRVLLLTTDRISAFDVVMNETIPMKGAVLTQISAYWFNALEGVVHHHMISADADEIIAAVPELKPHRDEILGRAMLCKRTTVFPIECVIRGYLSGSAWKEYAADGTLAGEKLPEGLVESEKLEPAIFSPATKAETGHDENITIARMREVVGDETAYALESMTRAIYTLGETLAREQGIIIADTKFEFGRDKDGHIILIDEVMTPDSSRFWAVDAYQPGRPQPSFDKQPLRDYLDAERKAGRWNGDAPPPPLPQSVVDATSQRYLEAFRRVTGSELKI</sequence>
<accession>A0ABY3R4P0</accession>
<dbReference type="RefSeq" id="WP_231318060.1">
    <property type="nucleotide sequence ID" value="NZ_CP088156.1"/>
</dbReference>
<evidence type="ECO:0000256" key="3">
    <source>
        <dbReference type="ARBA" id="ARBA00022598"/>
    </source>
</evidence>
<feature type="domain" description="SAICAR synthetase/ADE2 N-terminal" evidence="10">
    <location>
        <begin position="14"/>
        <end position="265"/>
    </location>
</feature>
<dbReference type="PROSITE" id="PS01057">
    <property type="entry name" value="SAICAR_SYNTHETASE_1"/>
    <property type="match status" value="1"/>
</dbReference>
<dbReference type="Gene3D" id="3.30.200.20">
    <property type="entry name" value="Phosphorylase Kinase, domain 1"/>
    <property type="match status" value="1"/>
</dbReference>
<evidence type="ECO:0000259" key="10">
    <source>
        <dbReference type="Pfam" id="PF01259"/>
    </source>
</evidence>
<dbReference type="PANTHER" id="PTHR43700">
    <property type="entry name" value="PHOSPHORIBOSYLAMINOIMIDAZOLE-SUCCINOCARBOXAMIDE SYNTHASE"/>
    <property type="match status" value="1"/>
</dbReference>
<keyword evidence="12" id="KW-1185">Reference proteome</keyword>
<keyword evidence="4 8" id="KW-0547">Nucleotide-binding</keyword>
<keyword evidence="3 8" id="KW-0436">Ligase</keyword>
<organism evidence="11 12">
    <name type="scientific">Bradyrhizobium ontarionense</name>
    <dbReference type="NCBI Taxonomy" id="2898149"/>
    <lineage>
        <taxon>Bacteria</taxon>
        <taxon>Pseudomonadati</taxon>
        <taxon>Pseudomonadota</taxon>
        <taxon>Alphaproteobacteria</taxon>
        <taxon>Hyphomicrobiales</taxon>
        <taxon>Nitrobacteraceae</taxon>
        <taxon>Bradyrhizobium</taxon>
    </lineage>
</organism>
<dbReference type="InterPro" id="IPR001636">
    <property type="entry name" value="SAICAR_synth"/>
</dbReference>
<dbReference type="EMBL" id="CP088156">
    <property type="protein sequence ID" value="UFZ02270.1"/>
    <property type="molecule type" value="Genomic_DNA"/>
</dbReference>
<dbReference type="PANTHER" id="PTHR43700:SF1">
    <property type="entry name" value="PHOSPHORIBOSYLAMINOIMIDAZOLE-SUCCINOCARBOXAMIDE SYNTHASE"/>
    <property type="match status" value="1"/>
</dbReference>
<feature type="region of interest" description="Disordered" evidence="9">
    <location>
        <begin position="262"/>
        <end position="284"/>
    </location>
</feature>
<protein>
    <recommendedName>
        <fullName evidence="8">Phosphoribosylaminoimidazole-succinocarboxamide synthase</fullName>
        <ecNumber evidence="8">6.3.2.6</ecNumber>
    </recommendedName>
    <alternativeName>
        <fullName evidence="8">SAICAR synthetase</fullName>
    </alternativeName>
</protein>
<comment type="catalytic activity">
    <reaction evidence="7 8">
        <text>5-amino-1-(5-phospho-D-ribosyl)imidazole-4-carboxylate + L-aspartate + ATP = (2S)-2-[5-amino-1-(5-phospho-beta-D-ribosyl)imidazole-4-carboxamido]succinate + ADP + phosphate + 2 H(+)</text>
        <dbReference type="Rhea" id="RHEA:22628"/>
        <dbReference type="ChEBI" id="CHEBI:15378"/>
        <dbReference type="ChEBI" id="CHEBI:29991"/>
        <dbReference type="ChEBI" id="CHEBI:30616"/>
        <dbReference type="ChEBI" id="CHEBI:43474"/>
        <dbReference type="ChEBI" id="CHEBI:58443"/>
        <dbReference type="ChEBI" id="CHEBI:77657"/>
        <dbReference type="ChEBI" id="CHEBI:456216"/>
        <dbReference type="EC" id="6.3.2.6"/>
    </reaction>
</comment>
<comment type="pathway">
    <text evidence="1 8">Purine metabolism; IMP biosynthesis via de novo pathway; 5-amino-1-(5-phospho-D-ribosyl)imidazole-4-carboxamide from 5-amino-1-(5-phospho-D-ribosyl)imidazole-4-carboxylate: step 1/2.</text>
</comment>
<evidence type="ECO:0000313" key="12">
    <source>
        <dbReference type="Proteomes" id="UP001431010"/>
    </source>
</evidence>
<dbReference type="HAMAP" id="MF_00137">
    <property type="entry name" value="SAICAR_synth"/>
    <property type="match status" value="1"/>
</dbReference>
<evidence type="ECO:0000256" key="5">
    <source>
        <dbReference type="ARBA" id="ARBA00022755"/>
    </source>
</evidence>
<evidence type="ECO:0000256" key="6">
    <source>
        <dbReference type="ARBA" id="ARBA00022840"/>
    </source>
</evidence>
<evidence type="ECO:0000256" key="2">
    <source>
        <dbReference type="ARBA" id="ARBA00010190"/>
    </source>
</evidence>
<dbReference type="InterPro" id="IPR018236">
    <property type="entry name" value="SAICAR_synthetase_CS"/>
</dbReference>
<evidence type="ECO:0000256" key="7">
    <source>
        <dbReference type="ARBA" id="ARBA00048475"/>
    </source>
</evidence>
<dbReference type="EC" id="6.3.2.6" evidence="8"/>
<dbReference type="Proteomes" id="UP001431010">
    <property type="component" value="Chromosome"/>
</dbReference>
<evidence type="ECO:0000256" key="4">
    <source>
        <dbReference type="ARBA" id="ARBA00022741"/>
    </source>
</evidence>